<protein>
    <submittedName>
        <fullName evidence="2">Uncharacterized protein</fullName>
    </submittedName>
</protein>
<reference evidence="2" key="1">
    <citation type="submission" date="2023-07" db="EMBL/GenBank/DDBJ databases">
        <title>Sorghum-associated microbial communities from plants grown in Nebraska, USA.</title>
        <authorList>
            <person name="Schachtman D."/>
        </authorList>
    </citation>
    <scope>NUCLEOTIDE SEQUENCE</scope>
    <source>
        <strain evidence="2">BE330</strain>
    </source>
</reference>
<dbReference type="AlphaFoldDB" id="A0AAE3XCQ9"/>
<feature type="transmembrane region" description="Helical" evidence="1">
    <location>
        <begin position="162"/>
        <end position="181"/>
    </location>
</feature>
<dbReference type="Proteomes" id="UP001185331">
    <property type="component" value="Unassembled WGS sequence"/>
</dbReference>
<evidence type="ECO:0000313" key="3">
    <source>
        <dbReference type="Proteomes" id="UP001185331"/>
    </source>
</evidence>
<keyword evidence="1" id="KW-0812">Transmembrane</keyword>
<evidence type="ECO:0000313" key="2">
    <source>
        <dbReference type="EMBL" id="MDR6218259.1"/>
    </source>
</evidence>
<name>A0AAE3XCQ9_9DEIO</name>
<feature type="transmembrane region" description="Helical" evidence="1">
    <location>
        <begin position="187"/>
        <end position="207"/>
    </location>
</feature>
<keyword evidence="1" id="KW-0472">Membrane</keyword>
<sequence length="241" mass="25829">MTNSVCLPPDETEVCAAILTLDAIAQRRFGPGAGRFSPRDVRRAVQAAGLYGAGMVLVVVPNPLEHFAWAQFTLAALALVGATKIVMNLVHSLASAPDLRSPRTVLMDDLLVHTPEDLADIRALCAYSRPALTHLQRRLTQRTARLQEGFETWLSVPGKNGAFVTILVASASFIPIALRTLAGAPAWAPLLVMGVAAFTAAATVHAARFNTALVQLRALGDLLDLAVDRQDRPPHFSQETP</sequence>
<dbReference type="RefSeq" id="WP_309854584.1">
    <property type="nucleotide sequence ID" value="NZ_JAVDQJ010000005.1"/>
</dbReference>
<proteinExistence type="predicted"/>
<evidence type="ECO:0000256" key="1">
    <source>
        <dbReference type="SAM" id="Phobius"/>
    </source>
</evidence>
<comment type="caution">
    <text evidence="2">The sequence shown here is derived from an EMBL/GenBank/DDBJ whole genome shotgun (WGS) entry which is preliminary data.</text>
</comment>
<feature type="transmembrane region" description="Helical" evidence="1">
    <location>
        <begin position="67"/>
        <end position="90"/>
    </location>
</feature>
<keyword evidence="1" id="KW-1133">Transmembrane helix</keyword>
<dbReference type="EMBL" id="JAVDQK010000004">
    <property type="protein sequence ID" value="MDR6218259.1"/>
    <property type="molecule type" value="Genomic_DNA"/>
</dbReference>
<accession>A0AAE3XCQ9</accession>
<organism evidence="2 3">
    <name type="scientific">Deinococcus soli</name>
    <name type="common">ex Cha et al. 2016</name>
    <dbReference type="NCBI Taxonomy" id="1309411"/>
    <lineage>
        <taxon>Bacteria</taxon>
        <taxon>Thermotogati</taxon>
        <taxon>Deinococcota</taxon>
        <taxon>Deinococci</taxon>
        <taxon>Deinococcales</taxon>
        <taxon>Deinococcaceae</taxon>
        <taxon>Deinococcus</taxon>
    </lineage>
</organism>
<gene>
    <name evidence="2" type="ORF">J2Y00_001822</name>
</gene>